<dbReference type="OrthoDB" id="5957881at2"/>
<accession>A0A4Y5Z4Q0</accession>
<dbReference type="AlphaFoldDB" id="A0A4Y5Z4Q0"/>
<name>A0A4Y5Z4Q0_9GAMM</name>
<dbReference type="Proteomes" id="UP000316093">
    <property type="component" value="Chromosome"/>
</dbReference>
<sequence>MSHRDDLQGMLGRLDTEVGTGLRDNPDPDAFWPTFATLSNTVLEAAGPEHFDWVSSEISAMLARYGIPVPEA</sequence>
<organism evidence="1 2">
    <name type="scientific">Luteibacter pinisoli</name>
    <dbReference type="NCBI Taxonomy" id="2589080"/>
    <lineage>
        <taxon>Bacteria</taxon>
        <taxon>Pseudomonadati</taxon>
        <taxon>Pseudomonadota</taxon>
        <taxon>Gammaproteobacteria</taxon>
        <taxon>Lysobacterales</taxon>
        <taxon>Rhodanobacteraceae</taxon>
        <taxon>Luteibacter</taxon>
    </lineage>
</organism>
<evidence type="ECO:0000313" key="2">
    <source>
        <dbReference type="Proteomes" id="UP000316093"/>
    </source>
</evidence>
<gene>
    <name evidence="1" type="ORF">FIV34_13080</name>
</gene>
<protein>
    <submittedName>
        <fullName evidence="1">Uncharacterized protein</fullName>
    </submittedName>
</protein>
<dbReference type="KEGG" id="lpy:FIV34_13080"/>
<evidence type="ECO:0000313" key="1">
    <source>
        <dbReference type="EMBL" id="QDE40084.1"/>
    </source>
</evidence>
<reference evidence="1 2" key="1">
    <citation type="submission" date="2019-06" db="EMBL/GenBank/DDBJ databases">
        <title>A complete genome sequence for Luteibacter pinisoli MAH-14.</title>
        <authorList>
            <person name="Baltrus D.A."/>
        </authorList>
    </citation>
    <scope>NUCLEOTIDE SEQUENCE [LARGE SCALE GENOMIC DNA]</scope>
    <source>
        <strain evidence="1 2">MAH-14</strain>
    </source>
</reference>
<keyword evidence="2" id="KW-1185">Reference proteome</keyword>
<dbReference type="RefSeq" id="WP_139983458.1">
    <property type="nucleotide sequence ID" value="NZ_CP041046.1"/>
</dbReference>
<proteinExistence type="predicted"/>
<dbReference type="EMBL" id="CP041046">
    <property type="protein sequence ID" value="QDE40084.1"/>
    <property type="molecule type" value="Genomic_DNA"/>
</dbReference>